<accession>A0A4Z2IBP0</accession>
<dbReference type="EMBL" id="SRLO01000110">
    <property type="protein sequence ID" value="TNN74865.1"/>
    <property type="molecule type" value="Genomic_DNA"/>
</dbReference>
<name>A0A4Z2IBP0_9TELE</name>
<reference evidence="1 2" key="1">
    <citation type="submission" date="2019-03" db="EMBL/GenBank/DDBJ databases">
        <title>First draft genome of Liparis tanakae, snailfish: a comprehensive survey of snailfish specific genes.</title>
        <authorList>
            <person name="Kim W."/>
            <person name="Song I."/>
            <person name="Jeong J.-H."/>
            <person name="Kim D."/>
            <person name="Kim S."/>
            <person name="Ryu S."/>
            <person name="Song J.Y."/>
            <person name="Lee S.K."/>
        </authorList>
    </citation>
    <scope>NUCLEOTIDE SEQUENCE [LARGE SCALE GENOMIC DNA]</scope>
    <source>
        <tissue evidence="1">Muscle</tissue>
    </source>
</reference>
<dbReference type="AlphaFoldDB" id="A0A4Z2IBP0"/>
<evidence type="ECO:0000313" key="1">
    <source>
        <dbReference type="EMBL" id="TNN74865.1"/>
    </source>
</evidence>
<comment type="caution">
    <text evidence="1">The sequence shown here is derived from an EMBL/GenBank/DDBJ whole genome shotgun (WGS) entry which is preliminary data.</text>
</comment>
<gene>
    <name evidence="1" type="ORF">EYF80_014965</name>
</gene>
<proteinExistence type="predicted"/>
<dbReference type="Proteomes" id="UP000314294">
    <property type="component" value="Unassembled WGS sequence"/>
</dbReference>
<organism evidence="1 2">
    <name type="scientific">Liparis tanakae</name>
    <name type="common">Tanaka's snailfish</name>
    <dbReference type="NCBI Taxonomy" id="230148"/>
    <lineage>
        <taxon>Eukaryota</taxon>
        <taxon>Metazoa</taxon>
        <taxon>Chordata</taxon>
        <taxon>Craniata</taxon>
        <taxon>Vertebrata</taxon>
        <taxon>Euteleostomi</taxon>
        <taxon>Actinopterygii</taxon>
        <taxon>Neopterygii</taxon>
        <taxon>Teleostei</taxon>
        <taxon>Neoteleostei</taxon>
        <taxon>Acanthomorphata</taxon>
        <taxon>Eupercaria</taxon>
        <taxon>Perciformes</taxon>
        <taxon>Cottioidei</taxon>
        <taxon>Cottales</taxon>
        <taxon>Liparidae</taxon>
        <taxon>Liparis</taxon>
    </lineage>
</organism>
<sequence>MALTEAGEDARGLRAELFSLAQSERNAFRTAGLTACGSGFRSPTMHGVYLGQSTLAKKGKMPVATRPTCSRRDLASFETDSGMLSAVWRPIPAGWHPSKD</sequence>
<protein>
    <submittedName>
        <fullName evidence="1">Uncharacterized protein</fullName>
    </submittedName>
</protein>
<keyword evidence="2" id="KW-1185">Reference proteome</keyword>
<evidence type="ECO:0000313" key="2">
    <source>
        <dbReference type="Proteomes" id="UP000314294"/>
    </source>
</evidence>